<gene>
    <name evidence="3" type="ORF">DSTB1V02_LOCUS6567</name>
</gene>
<dbReference type="GO" id="GO:0005615">
    <property type="term" value="C:extracellular space"/>
    <property type="evidence" value="ECO:0007669"/>
    <property type="project" value="TreeGrafter"/>
</dbReference>
<reference evidence="3" key="1">
    <citation type="submission" date="2020-11" db="EMBL/GenBank/DDBJ databases">
        <authorList>
            <person name="Tran Van P."/>
        </authorList>
    </citation>
    <scope>NUCLEOTIDE SEQUENCE</scope>
</reference>
<protein>
    <submittedName>
        <fullName evidence="3">Uncharacterized protein</fullName>
    </submittedName>
</protein>
<evidence type="ECO:0000313" key="4">
    <source>
        <dbReference type="Proteomes" id="UP000677054"/>
    </source>
</evidence>
<dbReference type="EMBL" id="LR900736">
    <property type="protein sequence ID" value="CAD7246721.1"/>
    <property type="molecule type" value="Genomic_DNA"/>
</dbReference>
<evidence type="ECO:0000313" key="3">
    <source>
        <dbReference type="EMBL" id="CAD7246721.1"/>
    </source>
</evidence>
<dbReference type="InterPro" id="IPR050328">
    <property type="entry name" value="Dev_Immune_Receptor"/>
</dbReference>
<dbReference type="PANTHER" id="PTHR24373:SF387">
    <property type="entry name" value="LEUCINE-RICH REPEATS AND IMMUNOGLOBULIN-LIKE DOMAINS PROTEIN SMA-10"/>
    <property type="match status" value="1"/>
</dbReference>
<evidence type="ECO:0000256" key="2">
    <source>
        <dbReference type="SAM" id="MobiDB-lite"/>
    </source>
</evidence>
<evidence type="ECO:0000256" key="1">
    <source>
        <dbReference type="ARBA" id="ARBA00022729"/>
    </source>
</evidence>
<dbReference type="InterPro" id="IPR001611">
    <property type="entry name" value="Leu-rich_rpt"/>
</dbReference>
<keyword evidence="1" id="KW-0732">Signal</keyword>
<sequence length="550" mass="61052">MKNYGRRRTFLIESNFAVEDLLEDVFGNMTFDEIRIWDTSLAEMDTSMLLSSKDRLEMLTIGKSPLGEFPFHILPQMTLLSELNLDEISLKSVPALESPSLKNLIISNNKIDALKPSWSTPTLESLDISYNPISEIPRGLLKGFRNLVSFEASHCSLGPTLPKGSLTFRSDVLSNVSVGFNGIVRLEPGAITGLTSETTVDLRENSITEMTEESFRPMLETLSLPQYENNNAFKEDPDTGLAREGSQEAGIGRFNESENNETNSFPHLLEINSFGSIILQGALFLRPHTAQRYPRDVPNWTTCPHVFIGYPEDIFFRTVSDISKRKNLGTLGVGRQDAWEHKAANGNTSLRLGDLLWEKAAGLSRSPWSGEYASKQVSSGYVCSMMPYSTPGASAANGGDAERSRQQNISQSSSSSPLKPIEQSQDIPGLLKKLLYVVQDINKNVAVQGTALANVQLSVKKMIPPCNELQLPVQFPLDTLSSLEIMEDFLSHPANVNALVEAVMQAFKDATEHKVQGDIKTCLRNAPAKWTKEQAKKMKMMKMKMKLKPR</sequence>
<dbReference type="Gene3D" id="3.80.10.10">
    <property type="entry name" value="Ribonuclease Inhibitor"/>
    <property type="match status" value="1"/>
</dbReference>
<accession>A0A7R8X9T4</accession>
<name>A0A7R8X9T4_9CRUS</name>
<dbReference type="EMBL" id="CAJPEV010001219">
    <property type="protein sequence ID" value="CAG0891425.1"/>
    <property type="molecule type" value="Genomic_DNA"/>
</dbReference>
<organism evidence="3">
    <name type="scientific">Darwinula stevensoni</name>
    <dbReference type="NCBI Taxonomy" id="69355"/>
    <lineage>
        <taxon>Eukaryota</taxon>
        <taxon>Metazoa</taxon>
        <taxon>Ecdysozoa</taxon>
        <taxon>Arthropoda</taxon>
        <taxon>Crustacea</taxon>
        <taxon>Oligostraca</taxon>
        <taxon>Ostracoda</taxon>
        <taxon>Podocopa</taxon>
        <taxon>Podocopida</taxon>
        <taxon>Darwinulocopina</taxon>
        <taxon>Darwinuloidea</taxon>
        <taxon>Darwinulidae</taxon>
        <taxon>Darwinula</taxon>
    </lineage>
</organism>
<dbReference type="AlphaFoldDB" id="A0A7R8X9T4"/>
<dbReference type="GO" id="GO:0031012">
    <property type="term" value="C:extracellular matrix"/>
    <property type="evidence" value="ECO:0007669"/>
    <property type="project" value="TreeGrafter"/>
</dbReference>
<dbReference type="OrthoDB" id="1687175at2759"/>
<dbReference type="InterPro" id="IPR032675">
    <property type="entry name" value="LRR_dom_sf"/>
</dbReference>
<proteinExistence type="predicted"/>
<dbReference type="Pfam" id="PF13855">
    <property type="entry name" value="LRR_8"/>
    <property type="match status" value="1"/>
</dbReference>
<feature type="region of interest" description="Disordered" evidence="2">
    <location>
        <begin position="392"/>
        <end position="423"/>
    </location>
</feature>
<feature type="compositionally biased region" description="Low complexity" evidence="2">
    <location>
        <begin position="406"/>
        <end position="416"/>
    </location>
</feature>
<dbReference type="SUPFAM" id="SSF52058">
    <property type="entry name" value="L domain-like"/>
    <property type="match status" value="1"/>
</dbReference>
<dbReference type="Proteomes" id="UP000677054">
    <property type="component" value="Unassembled WGS sequence"/>
</dbReference>
<keyword evidence="4" id="KW-1185">Reference proteome</keyword>
<dbReference type="PANTHER" id="PTHR24373">
    <property type="entry name" value="SLIT RELATED LEUCINE-RICH REPEAT NEURONAL PROTEIN"/>
    <property type="match status" value="1"/>
</dbReference>